<keyword evidence="1" id="KW-0677">Repeat</keyword>
<organism evidence="3 4">
    <name type="scientific">Acrocarpospora phusangensis</name>
    <dbReference type="NCBI Taxonomy" id="1070424"/>
    <lineage>
        <taxon>Bacteria</taxon>
        <taxon>Bacillati</taxon>
        <taxon>Actinomycetota</taxon>
        <taxon>Actinomycetes</taxon>
        <taxon>Streptosporangiales</taxon>
        <taxon>Streptosporangiaceae</taxon>
        <taxon>Acrocarpospora</taxon>
    </lineage>
</organism>
<keyword evidence="4" id="KW-1185">Reference proteome</keyword>
<dbReference type="Gene3D" id="3.20.20.210">
    <property type="match status" value="1"/>
</dbReference>
<name>A0A919URI8_9ACTN</name>
<dbReference type="RefSeq" id="WP_307836784.1">
    <property type="nucleotide sequence ID" value="NZ_BOOA01000030.1"/>
</dbReference>
<dbReference type="Proteomes" id="UP000640052">
    <property type="component" value="Unassembled WGS sequence"/>
</dbReference>
<dbReference type="InterPro" id="IPR013215">
    <property type="entry name" value="Cbl-indep_Met_Synth_N"/>
</dbReference>
<protein>
    <recommendedName>
        <fullName evidence="2">Cobalamin-independent methionine synthase MetE N-terminal domain-containing protein</fullName>
    </recommendedName>
</protein>
<sequence>MPAGDRTGEELAALARAYQRLADLSCRPSILVATYFGEIGPALEILAATRAEAIALDFVAGPGNLDALSAIGGLPGETLVAGVIDGRNIWRTDRRWRHGRRPAEDSCGLQR</sequence>
<comment type="caution">
    <text evidence="3">The sequence shown here is derived from an EMBL/GenBank/DDBJ whole genome shotgun (WGS) entry which is preliminary data.</text>
</comment>
<dbReference type="EMBL" id="BOOA01000030">
    <property type="protein sequence ID" value="GIH25550.1"/>
    <property type="molecule type" value="Genomic_DNA"/>
</dbReference>
<evidence type="ECO:0000313" key="4">
    <source>
        <dbReference type="Proteomes" id="UP000640052"/>
    </source>
</evidence>
<evidence type="ECO:0000313" key="3">
    <source>
        <dbReference type="EMBL" id="GIH25550.1"/>
    </source>
</evidence>
<dbReference type="GO" id="GO:0003871">
    <property type="term" value="F:5-methyltetrahydropteroyltriglutamate-homocysteine S-methyltransferase activity"/>
    <property type="evidence" value="ECO:0007669"/>
    <property type="project" value="InterPro"/>
</dbReference>
<accession>A0A919URI8</accession>
<dbReference type="SUPFAM" id="SSF51726">
    <property type="entry name" value="UROD/MetE-like"/>
    <property type="match status" value="1"/>
</dbReference>
<reference evidence="3" key="1">
    <citation type="submission" date="2021-01" db="EMBL/GenBank/DDBJ databases">
        <title>Whole genome shotgun sequence of Acrocarpospora phusangensis NBRC 108782.</title>
        <authorList>
            <person name="Komaki H."/>
            <person name="Tamura T."/>
        </authorList>
    </citation>
    <scope>NUCLEOTIDE SEQUENCE</scope>
    <source>
        <strain evidence="3">NBRC 108782</strain>
    </source>
</reference>
<feature type="domain" description="Cobalamin-independent methionine synthase MetE N-terminal" evidence="2">
    <location>
        <begin position="5"/>
        <end position="95"/>
    </location>
</feature>
<evidence type="ECO:0000259" key="2">
    <source>
        <dbReference type="Pfam" id="PF08267"/>
    </source>
</evidence>
<dbReference type="Pfam" id="PF08267">
    <property type="entry name" value="Meth_synt_1"/>
    <property type="match status" value="1"/>
</dbReference>
<dbReference type="GO" id="GO:0008270">
    <property type="term" value="F:zinc ion binding"/>
    <property type="evidence" value="ECO:0007669"/>
    <property type="project" value="InterPro"/>
</dbReference>
<gene>
    <name evidence="3" type="ORF">Aph01nite_38600</name>
</gene>
<dbReference type="AlphaFoldDB" id="A0A919URI8"/>
<evidence type="ECO:0000256" key="1">
    <source>
        <dbReference type="ARBA" id="ARBA00022737"/>
    </source>
</evidence>
<dbReference type="InterPro" id="IPR038071">
    <property type="entry name" value="UROD/MetE-like_sf"/>
</dbReference>
<dbReference type="GO" id="GO:0008652">
    <property type="term" value="P:amino acid biosynthetic process"/>
    <property type="evidence" value="ECO:0007669"/>
    <property type="project" value="InterPro"/>
</dbReference>
<proteinExistence type="predicted"/>